<accession>A0A2S3HMK9</accession>
<dbReference type="PANTHER" id="PTHR33641:SF15">
    <property type="entry name" value="AVR9_CF-9 RAPIDLY ELICITED PROTEIN"/>
    <property type="match status" value="1"/>
</dbReference>
<evidence type="ECO:0000313" key="2">
    <source>
        <dbReference type="EMBL" id="PAN25973.1"/>
    </source>
</evidence>
<evidence type="ECO:0000256" key="1">
    <source>
        <dbReference type="SAM" id="MobiDB-lite"/>
    </source>
</evidence>
<name>A0A2S3HMK9_9POAL</name>
<gene>
    <name evidence="2" type="ORF">PAHAL_4G338200</name>
</gene>
<feature type="compositionally biased region" description="Low complexity" evidence="1">
    <location>
        <begin position="36"/>
        <end position="51"/>
    </location>
</feature>
<feature type="region of interest" description="Disordered" evidence="1">
    <location>
        <begin position="28"/>
        <end position="72"/>
    </location>
</feature>
<feature type="compositionally biased region" description="Basic and acidic residues" evidence="1">
    <location>
        <begin position="52"/>
        <end position="72"/>
    </location>
</feature>
<organism evidence="2">
    <name type="scientific">Panicum hallii</name>
    <dbReference type="NCBI Taxonomy" id="206008"/>
    <lineage>
        <taxon>Eukaryota</taxon>
        <taxon>Viridiplantae</taxon>
        <taxon>Streptophyta</taxon>
        <taxon>Embryophyta</taxon>
        <taxon>Tracheophyta</taxon>
        <taxon>Spermatophyta</taxon>
        <taxon>Magnoliopsida</taxon>
        <taxon>Liliopsida</taxon>
        <taxon>Poales</taxon>
        <taxon>Poaceae</taxon>
        <taxon>PACMAD clade</taxon>
        <taxon>Panicoideae</taxon>
        <taxon>Panicodae</taxon>
        <taxon>Paniceae</taxon>
        <taxon>Panicinae</taxon>
        <taxon>Panicum</taxon>
        <taxon>Panicum sect. Panicum</taxon>
    </lineage>
</organism>
<protein>
    <submittedName>
        <fullName evidence="2">Uncharacterized protein</fullName>
    </submittedName>
</protein>
<sequence length="89" mass="9640">MDKILAFSILSSSPADISASGFSTQLSWRTPSAGSQKQQQLQRQAEQAPKQQEGKAAEQRGPRPAAAERKARFAPEFDGINCFESIVSS</sequence>
<proteinExistence type="predicted"/>
<dbReference type="AlphaFoldDB" id="A0A2S3HMK9"/>
<dbReference type="Proteomes" id="UP000243499">
    <property type="component" value="Chromosome 4"/>
</dbReference>
<dbReference type="EMBL" id="CM008049">
    <property type="protein sequence ID" value="PAN25973.1"/>
    <property type="molecule type" value="Genomic_DNA"/>
</dbReference>
<dbReference type="Gramene" id="PAN25973">
    <property type="protein sequence ID" value="PAN25973"/>
    <property type="gene ID" value="PAHAL_4G338200"/>
</dbReference>
<dbReference type="PANTHER" id="PTHR33641">
    <property type="entry name" value="OS06G0133500 PROTEIN"/>
    <property type="match status" value="1"/>
</dbReference>
<reference evidence="2" key="1">
    <citation type="submission" date="2018-04" db="EMBL/GenBank/DDBJ databases">
        <title>WGS assembly of Panicum hallii.</title>
        <authorList>
            <person name="Lovell J."/>
            <person name="Jenkins J."/>
            <person name="Lowry D."/>
            <person name="Mamidi S."/>
            <person name="Sreedasyam A."/>
            <person name="Weng X."/>
            <person name="Barry K."/>
            <person name="Bonette J."/>
            <person name="Campitelli B."/>
            <person name="Daum C."/>
            <person name="Gordon S."/>
            <person name="Gould B."/>
            <person name="Lipzen A."/>
            <person name="Macqueen A."/>
            <person name="Palacio-Mejia J."/>
            <person name="Plott C."/>
            <person name="Shakirov E."/>
            <person name="Shu S."/>
            <person name="Yoshinaga Y."/>
            <person name="Zane M."/>
            <person name="Rokhsar D."/>
            <person name="Grimwood J."/>
            <person name="Schmutz J."/>
            <person name="Juenger T."/>
        </authorList>
    </citation>
    <scope>NUCLEOTIDE SEQUENCE [LARGE SCALE GENOMIC DNA]</scope>
    <source>
        <strain evidence="2">FIL2</strain>
    </source>
</reference>